<keyword evidence="2" id="KW-1185">Reference proteome</keyword>
<evidence type="ECO:0000256" key="1">
    <source>
        <dbReference type="ARBA" id="ARBA00009995"/>
    </source>
</evidence>
<dbReference type="PANTHER" id="PTHR48049:SF176">
    <property type="entry name" value="ANTHOCYANIDIN 3-O-GLUCOSIDE 2'''-O-XYLOSYLTRANSFERASE-RELATED"/>
    <property type="match status" value="1"/>
</dbReference>
<reference evidence="3" key="2">
    <citation type="submission" date="2025-08" db="UniProtKB">
        <authorList>
            <consortium name="RefSeq"/>
        </authorList>
    </citation>
    <scope>IDENTIFICATION</scope>
    <source>
        <tissue evidence="3">Leaf</tissue>
    </source>
</reference>
<reference evidence="2" key="1">
    <citation type="journal article" date="2014" name="Nat. Commun.">
        <title>The emerging biofuel crop Camelina sativa retains a highly undifferentiated hexaploid genome structure.</title>
        <authorList>
            <person name="Kagale S."/>
            <person name="Koh C."/>
            <person name="Nixon J."/>
            <person name="Bollina V."/>
            <person name="Clarke W.E."/>
            <person name="Tuteja R."/>
            <person name="Spillane C."/>
            <person name="Robinson S.J."/>
            <person name="Links M.G."/>
            <person name="Clarke C."/>
            <person name="Higgins E.E."/>
            <person name="Huebert T."/>
            <person name="Sharpe A.G."/>
            <person name="Parkin I.A."/>
        </authorList>
    </citation>
    <scope>NUCLEOTIDE SEQUENCE [LARGE SCALE GENOMIC DNA]</scope>
    <source>
        <strain evidence="2">cv. DH55</strain>
    </source>
</reference>
<dbReference type="GeneID" id="104733268"/>
<dbReference type="PANTHER" id="PTHR48049">
    <property type="entry name" value="GLYCOSYLTRANSFERASE"/>
    <property type="match status" value="1"/>
</dbReference>
<sequence length="249" mass="27843">MLVLDGELGAPPPGYPSSKVLLCKQDAYSRNNLKPTIDVGPNLSERFTTILMNCDVVAIRTARKIEGNFCDYIKKHCRKKVLLTGPMFPEPDETIQLDERRVKWLSGFEPDSVVFCALGSQIILEKDQFQELCLGMELTGSPFLVAVKPPRGSSTIQEALSEGFEERVKGRGGFWGRMGSTTIDIISSKESLRDAINSVMKRDSEIRNLVKKNHTKWRETLVSPGIMTDYVDNFLESLKDLVSGTNHDS</sequence>
<dbReference type="Gene3D" id="3.40.50.2000">
    <property type="entry name" value="Glycogen Phosphorylase B"/>
    <property type="match status" value="2"/>
</dbReference>
<dbReference type="SUPFAM" id="SSF53756">
    <property type="entry name" value="UDP-Glycosyltransferase/glycogen phosphorylase"/>
    <property type="match status" value="1"/>
</dbReference>
<evidence type="ECO:0000313" key="3">
    <source>
        <dbReference type="RefSeq" id="XP_010451161.1"/>
    </source>
</evidence>
<protein>
    <submittedName>
        <fullName evidence="3">UDP-glycosyltransferase 79B3-like</fullName>
    </submittedName>
</protein>
<accession>A0ABM0V5N3</accession>
<dbReference type="InterPro" id="IPR050481">
    <property type="entry name" value="UDP-glycosyltransf_plant"/>
</dbReference>
<dbReference type="RefSeq" id="XP_010451161.1">
    <property type="nucleotide sequence ID" value="XM_010452859.1"/>
</dbReference>
<evidence type="ECO:0000313" key="2">
    <source>
        <dbReference type="Proteomes" id="UP000694864"/>
    </source>
</evidence>
<organism evidence="2 3">
    <name type="scientific">Camelina sativa</name>
    <name type="common">False flax</name>
    <name type="synonym">Myagrum sativum</name>
    <dbReference type="NCBI Taxonomy" id="90675"/>
    <lineage>
        <taxon>Eukaryota</taxon>
        <taxon>Viridiplantae</taxon>
        <taxon>Streptophyta</taxon>
        <taxon>Embryophyta</taxon>
        <taxon>Tracheophyta</taxon>
        <taxon>Spermatophyta</taxon>
        <taxon>Magnoliopsida</taxon>
        <taxon>eudicotyledons</taxon>
        <taxon>Gunneridae</taxon>
        <taxon>Pentapetalae</taxon>
        <taxon>rosids</taxon>
        <taxon>malvids</taxon>
        <taxon>Brassicales</taxon>
        <taxon>Brassicaceae</taxon>
        <taxon>Camelineae</taxon>
        <taxon>Camelina</taxon>
    </lineage>
</organism>
<proteinExistence type="inferred from homology"/>
<dbReference type="Proteomes" id="UP000694864">
    <property type="component" value="Chromosome 12"/>
</dbReference>
<gene>
    <name evidence="3" type="primary">LOC104733268</name>
</gene>
<comment type="similarity">
    <text evidence="1">Belongs to the UDP-glycosyltransferase family.</text>
</comment>
<name>A0ABM0V5N3_CAMSA</name>